<accession>A0A2J6RER1</accession>
<dbReference type="Proteomes" id="UP000235786">
    <property type="component" value="Unassembled WGS sequence"/>
</dbReference>
<keyword evidence="1" id="KW-0175">Coiled coil</keyword>
<gene>
    <name evidence="2" type="ORF">L207DRAFT_92699</name>
</gene>
<evidence type="ECO:0000256" key="1">
    <source>
        <dbReference type="SAM" id="Coils"/>
    </source>
</evidence>
<sequence length="467" mass="54478">MELLAGTHLNDEAQPFLRVAETQEGLDSKGIRIQCLTQDNNCLRDQREGLIRQVKDLKAQVHRQHLQNLLADHARVEARRAGIPLEKQYMNQLANQWECIEELKQQLGERPDEKLKRELNEAVIEMEEWREDSRASRIERDEMLQLLRIQQKDTECLRLSDLELLKKVRSLEEENESLVVTYADLTMDLARERMRCEGVESRLDELHCENAELWQTISDNVCEIGGRMEAVAEQEALRDALNAKLTETERHEKDIIELNAKKAELSQRVEQIEKDTSQKISDLEYRIKLLEIVADYARHLRSRIFHTGLGGKTNRVFIKAGNEAAHSGNIVVDIILFSFGFLDEGEKNFCEAKYAVSPEFSIDTFVKNDEMLQALMESKWTKVLNMHAYIDSECKSTISEDLEQSLARFRVLEAECLQRYEGWGSWASEDQALRSFWDEYIEGKLREMERIVRCFQEAKREKDTRPR</sequence>
<evidence type="ECO:0000313" key="3">
    <source>
        <dbReference type="Proteomes" id="UP000235786"/>
    </source>
</evidence>
<name>A0A2J6RER1_HYAVF</name>
<feature type="coiled-coil region" evidence="1">
    <location>
        <begin position="33"/>
        <end position="60"/>
    </location>
</feature>
<proteinExistence type="predicted"/>
<evidence type="ECO:0000313" key="2">
    <source>
        <dbReference type="EMBL" id="PMD37012.1"/>
    </source>
</evidence>
<protein>
    <submittedName>
        <fullName evidence="2">Uncharacterized protein</fullName>
    </submittedName>
</protein>
<reference evidence="2 3" key="1">
    <citation type="submission" date="2016-04" db="EMBL/GenBank/DDBJ databases">
        <title>A degradative enzymes factory behind the ericoid mycorrhizal symbiosis.</title>
        <authorList>
            <consortium name="DOE Joint Genome Institute"/>
            <person name="Martino E."/>
            <person name="Morin E."/>
            <person name="Grelet G."/>
            <person name="Kuo A."/>
            <person name="Kohler A."/>
            <person name="Daghino S."/>
            <person name="Barry K."/>
            <person name="Choi C."/>
            <person name="Cichocki N."/>
            <person name="Clum A."/>
            <person name="Copeland A."/>
            <person name="Hainaut M."/>
            <person name="Haridas S."/>
            <person name="Labutti K."/>
            <person name="Lindquist E."/>
            <person name="Lipzen A."/>
            <person name="Khouja H.-R."/>
            <person name="Murat C."/>
            <person name="Ohm R."/>
            <person name="Olson A."/>
            <person name="Spatafora J."/>
            <person name="Veneault-Fourrey C."/>
            <person name="Henrissat B."/>
            <person name="Grigoriev I."/>
            <person name="Martin F."/>
            <person name="Perotto S."/>
        </authorList>
    </citation>
    <scope>NUCLEOTIDE SEQUENCE [LARGE SCALE GENOMIC DNA]</scope>
    <source>
        <strain evidence="2 3">F</strain>
    </source>
</reference>
<dbReference type="OrthoDB" id="10441110at2759"/>
<dbReference type="AlphaFoldDB" id="A0A2J6RER1"/>
<dbReference type="EMBL" id="KZ613950">
    <property type="protein sequence ID" value="PMD37012.1"/>
    <property type="molecule type" value="Genomic_DNA"/>
</dbReference>
<feature type="coiled-coil region" evidence="1">
    <location>
        <begin position="231"/>
        <end position="275"/>
    </location>
</feature>
<organism evidence="2 3">
    <name type="scientific">Hyaloscypha variabilis (strain UAMH 11265 / GT02V1 / F)</name>
    <name type="common">Meliniomyces variabilis</name>
    <dbReference type="NCBI Taxonomy" id="1149755"/>
    <lineage>
        <taxon>Eukaryota</taxon>
        <taxon>Fungi</taxon>
        <taxon>Dikarya</taxon>
        <taxon>Ascomycota</taxon>
        <taxon>Pezizomycotina</taxon>
        <taxon>Leotiomycetes</taxon>
        <taxon>Helotiales</taxon>
        <taxon>Hyaloscyphaceae</taxon>
        <taxon>Hyaloscypha</taxon>
        <taxon>Hyaloscypha variabilis</taxon>
    </lineage>
</organism>
<keyword evidence="3" id="KW-1185">Reference proteome</keyword>